<evidence type="ECO:0000259" key="1">
    <source>
        <dbReference type="Pfam" id="PF11074"/>
    </source>
</evidence>
<dbReference type="InterPro" id="IPR021301">
    <property type="entry name" value="DUF2779"/>
</dbReference>
<feature type="domain" description="DUF2779" evidence="1">
    <location>
        <begin position="379"/>
        <end position="524"/>
    </location>
</feature>
<dbReference type="Proteomes" id="UP000319209">
    <property type="component" value="Chromosome"/>
</dbReference>
<dbReference type="EMBL" id="CP041637">
    <property type="protein sequence ID" value="QDO95303.1"/>
    <property type="molecule type" value="Genomic_DNA"/>
</dbReference>
<dbReference type="AlphaFoldDB" id="A0A516GUV8"/>
<gene>
    <name evidence="2" type="ORF">FNB79_15430</name>
</gene>
<proteinExistence type="predicted"/>
<name>A0A516GUV8_9FLAO</name>
<dbReference type="RefSeq" id="WP_143382211.1">
    <property type="nucleotide sequence ID" value="NZ_CP041637.1"/>
</dbReference>
<protein>
    <submittedName>
        <fullName evidence="2">DUF2779 domain-containing protein</fullName>
    </submittedName>
</protein>
<keyword evidence="3" id="KW-1185">Reference proteome</keyword>
<sequence length="651" mass="74915">MNTERYLTKSRFKLGLECPTKLFYTRKSEYVNQQLSNPFLEALAEGGFQVEELARMQYPDGIAILGNDWNYGLLAQKTEKLLQQDQVVIFEAAFLYNSLFIRVDILEKKGNHINLFEVKAKSVNANNHESFIGKRGGLTAGWSTYLYDVAFQKYVIQKCHPDWKIKSFLKLVNKDAVATVDGINQCFKISKSSDLRTGIIKKEGLLLDDLGENLLSDINIEVELEYIYKNNPLNETLGFEALLIMFRDHYAQDKKLIEPIGSQCKSCEYYTEPPTESAKSGFHDCWTTQLQITNQAANMPKVYDVWNFRGAKKLIESGKYFISDLNEADVNPQSEALKISNSERRWIQVEKEQQNDNTPFIELDGLKLEMSTWVYPLNFIDFETSMVALPFTAGRHPYEQTAFQFSHHIVYEDGRINHATEYLNATVGEFPNFKFVRALKQALEKNEGSIFRYHNHENTVLNQIHDQLADSNEPDKTELQAFIERITHSPGNRTKKWQGTRDMIDLYRVVKDYYYHPITEGSISIKAILPAVLNSSMFLKEKYANPIEDIQVTSKNFNEDHAFITIKDGLVISPYKTLPALFEDWSENQLEDLVSEMSSISDGGAALTAYSKLQFETMQESERLEISKGLLKYCELDTLAMVMIYEYFKSL</sequence>
<evidence type="ECO:0000313" key="3">
    <source>
        <dbReference type="Proteomes" id="UP000319209"/>
    </source>
</evidence>
<dbReference type="OrthoDB" id="9783873at2"/>
<evidence type="ECO:0000313" key="2">
    <source>
        <dbReference type="EMBL" id="QDO95303.1"/>
    </source>
</evidence>
<reference evidence="2 3" key="1">
    <citation type="submission" date="2019-07" db="EMBL/GenBank/DDBJ databases">
        <title>Genome sequencing for Formosa sp. PS13.</title>
        <authorList>
            <person name="Park S.-J."/>
        </authorList>
    </citation>
    <scope>NUCLEOTIDE SEQUENCE [LARGE SCALE GENOMIC DNA]</scope>
    <source>
        <strain evidence="2 3">PS13</strain>
    </source>
</reference>
<dbReference type="Pfam" id="PF11074">
    <property type="entry name" value="DUF2779"/>
    <property type="match status" value="1"/>
</dbReference>
<accession>A0A516GUV8</accession>
<dbReference type="KEGG" id="fop:FNB79_15430"/>
<organism evidence="2 3">
    <name type="scientific">Formosa sediminum</name>
    <dbReference type="NCBI Taxonomy" id="2594004"/>
    <lineage>
        <taxon>Bacteria</taxon>
        <taxon>Pseudomonadati</taxon>
        <taxon>Bacteroidota</taxon>
        <taxon>Flavobacteriia</taxon>
        <taxon>Flavobacteriales</taxon>
        <taxon>Flavobacteriaceae</taxon>
        <taxon>Formosa</taxon>
    </lineage>
</organism>